<comment type="caution">
    <text evidence="2">The sequence shown here is derived from an EMBL/GenBank/DDBJ whole genome shotgun (WGS) entry which is preliminary data.</text>
</comment>
<dbReference type="SUPFAM" id="SSF54427">
    <property type="entry name" value="NTF2-like"/>
    <property type="match status" value="1"/>
</dbReference>
<dbReference type="PANTHER" id="PTHR38436:SF1">
    <property type="entry name" value="ESTER CYCLASE"/>
    <property type="match status" value="1"/>
</dbReference>
<dbReference type="InterPro" id="IPR037401">
    <property type="entry name" value="SnoaL-like"/>
</dbReference>
<dbReference type="Pfam" id="PF12680">
    <property type="entry name" value="SnoaL_2"/>
    <property type="match status" value="1"/>
</dbReference>
<reference evidence="3" key="1">
    <citation type="journal article" date="2019" name="Int. J. Syst. Evol. Microbiol.">
        <title>The Global Catalogue of Microorganisms (GCM) 10K type strain sequencing project: providing services to taxonomists for standard genome sequencing and annotation.</title>
        <authorList>
            <consortium name="The Broad Institute Genomics Platform"/>
            <consortium name="The Broad Institute Genome Sequencing Center for Infectious Disease"/>
            <person name="Wu L."/>
            <person name="Ma J."/>
        </authorList>
    </citation>
    <scope>NUCLEOTIDE SEQUENCE [LARGE SCALE GENOMIC DNA]</scope>
    <source>
        <strain evidence="3">CGMCC 4.7680</strain>
    </source>
</reference>
<name>A0ABQ3KEE8_9PSEU</name>
<dbReference type="EMBL" id="BNAW01000016">
    <property type="protein sequence ID" value="GHG17118.1"/>
    <property type="molecule type" value="Genomic_DNA"/>
</dbReference>
<dbReference type="InterPro" id="IPR032710">
    <property type="entry name" value="NTF2-like_dom_sf"/>
</dbReference>
<evidence type="ECO:0000313" key="3">
    <source>
        <dbReference type="Proteomes" id="UP000649955"/>
    </source>
</evidence>
<organism evidence="2 3">
    <name type="scientific">Amycolatopsis bullii</name>
    <dbReference type="NCBI Taxonomy" id="941987"/>
    <lineage>
        <taxon>Bacteria</taxon>
        <taxon>Bacillati</taxon>
        <taxon>Actinomycetota</taxon>
        <taxon>Actinomycetes</taxon>
        <taxon>Pseudonocardiales</taxon>
        <taxon>Pseudonocardiaceae</taxon>
        <taxon>Amycolatopsis</taxon>
    </lineage>
</organism>
<evidence type="ECO:0000259" key="1">
    <source>
        <dbReference type="Pfam" id="PF12680"/>
    </source>
</evidence>
<gene>
    <name evidence="2" type="ORF">GCM10017567_39060</name>
</gene>
<dbReference type="Gene3D" id="3.10.450.50">
    <property type="match status" value="1"/>
</dbReference>
<dbReference type="PANTHER" id="PTHR38436">
    <property type="entry name" value="POLYKETIDE CYCLASE SNOAL-LIKE DOMAIN"/>
    <property type="match status" value="1"/>
</dbReference>
<proteinExistence type="predicted"/>
<feature type="domain" description="SnoaL-like" evidence="1">
    <location>
        <begin position="15"/>
        <end position="110"/>
    </location>
</feature>
<evidence type="ECO:0000313" key="2">
    <source>
        <dbReference type="EMBL" id="GHG17118.1"/>
    </source>
</evidence>
<keyword evidence="3" id="KW-1185">Reference proteome</keyword>
<sequence length="128" mass="14246">MMTELQRNKEVVLGFLRVAFAEKRPVDAFAEFVGDGYVQHNPHAPAGAEESARYLAGFVGRFPELRLDVRRVIAEGDLVFTHSLLRLMPGSRGSAIADVMRVREGRIVEHWDVVQEVPEVTVSGNGMI</sequence>
<dbReference type="InterPro" id="IPR009959">
    <property type="entry name" value="Cyclase_SnoaL-like"/>
</dbReference>
<accession>A0ABQ3KEE8</accession>
<protein>
    <recommendedName>
        <fullName evidence="1">SnoaL-like domain-containing protein</fullName>
    </recommendedName>
</protein>
<dbReference type="Proteomes" id="UP000649955">
    <property type="component" value="Unassembled WGS sequence"/>
</dbReference>